<gene>
    <name evidence="1" type="ORF">S03H2_61529</name>
</gene>
<evidence type="ECO:0000313" key="1">
    <source>
        <dbReference type="EMBL" id="GAH84230.1"/>
    </source>
</evidence>
<reference evidence="1" key="1">
    <citation type="journal article" date="2014" name="Front. Microbiol.">
        <title>High frequency of phylogenetically diverse reductive dehalogenase-homologous genes in deep subseafloor sedimentary metagenomes.</title>
        <authorList>
            <person name="Kawai M."/>
            <person name="Futagami T."/>
            <person name="Toyoda A."/>
            <person name="Takaki Y."/>
            <person name="Nishi S."/>
            <person name="Hori S."/>
            <person name="Arai W."/>
            <person name="Tsubouchi T."/>
            <person name="Morono Y."/>
            <person name="Uchiyama I."/>
            <person name="Ito T."/>
            <person name="Fujiyama A."/>
            <person name="Inagaki F."/>
            <person name="Takami H."/>
        </authorList>
    </citation>
    <scope>NUCLEOTIDE SEQUENCE</scope>
    <source>
        <strain evidence="1">Expedition CK06-06</strain>
    </source>
</reference>
<organism evidence="1">
    <name type="scientific">marine sediment metagenome</name>
    <dbReference type="NCBI Taxonomy" id="412755"/>
    <lineage>
        <taxon>unclassified sequences</taxon>
        <taxon>metagenomes</taxon>
        <taxon>ecological metagenomes</taxon>
    </lineage>
</organism>
<sequence length="76" mass="8759">MEFALKVEKRIADWDTKLSYFHGWEDYPALWIELQPGLIPQFEARAQYQQVDKVGLATAGSLKKVGLWSEVAYVMP</sequence>
<feature type="non-terminal residue" evidence="1">
    <location>
        <position position="76"/>
    </location>
</feature>
<dbReference type="EMBL" id="BARU01039719">
    <property type="protein sequence ID" value="GAH84230.1"/>
    <property type="molecule type" value="Genomic_DNA"/>
</dbReference>
<comment type="caution">
    <text evidence="1">The sequence shown here is derived from an EMBL/GenBank/DDBJ whole genome shotgun (WGS) entry which is preliminary data.</text>
</comment>
<accession>X1JS15</accession>
<dbReference type="AlphaFoldDB" id="X1JS15"/>
<protein>
    <submittedName>
        <fullName evidence="1">Uncharacterized protein</fullName>
    </submittedName>
</protein>
<proteinExistence type="predicted"/>
<name>X1JS15_9ZZZZ</name>